<keyword evidence="4" id="KW-0964">Secreted</keyword>
<feature type="non-terminal residue" evidence="11">
    <location>
        <position position="1"/>
    </location>
</feature>
<dbReference type="Gene3D" id="2.60.40.10">
    <property type="entry name" value="Immunoglobulins"/>
    <property type="match status" value="5"/>
</dbReference>
<feature type="domain" description="Fibronectin type-III" evidence="10">
    <location>
        <begin position="1667"/>
        <end position="1767"/>
    </location>
</feature>
<evidence type="ECO:0000256" key="3">
    <source>
        <dbReference type="ARBA" id="ARBA00004613"/>
    </source>
</evidence>
<dbReference type="NCBIfam" id="TIGR01376">
    <property type="entry name" value="POMP_repeat"/>
    <property type="match status" value="1"/>
</dbReference>
<feature type="domain" description="C-type lectin" evidence="9">
    <location>
        <begin position="1230"/>
        <end position="1343"/>
    </location>
</feature>
<dbReference type="GO" id="GO:0005576">
    <property type="term" value="C:extracellular region"/>
    <property type="evidence" value="ECO:0007669"/>
    <property type="project" value="UniProtKB-SubCell"/>
</dbReference>
<evidence type="ECO:0000256" key="4">
    <source>
        <dbReference type="ARBA" id="ARBA00022525"/>
    </source>
</evidence>
<feature type="compositionally biased region" description="Low complexity" evidence="8">
    <location>
        <begin position="2170"/>
        <end position="2185"/>
    </location>
</feature>
<feature type="domain" description="Fibronectin type-III" evidence="10">
    <location>
        <begin position="2177"/>
        <end position="2269"/>
    </location>
</feature>
<evidence type="ECO:0000256" key="1">
    <source>
        <dbReference type="ARBA" id="ARBA00004196"/>
    </source>
</evidence>
<evidence type="ECO:0000313" key="11">
    <source>
        <dbReference type="EMBL" id="SVA15684.1"/>
    </source>
</evidence>
<evidence type="ECO:0000259" key="10">
    <source>
        <dbReference type="PROSITE" id="PS50853"/>
    </source>
</evidence>
<accession>A0A381TIU4</accession>
<dbReference type="PANTHER" id="PTHR22803">
    <property type="entry name" value="MANNOSE, PHOSPHOLIPASE, LECTIN RECEPTOR RELATED"/>
    <property type="match status" value="1"/>
</dbReference>
<dbReference type="Gene3D" id="3.10.100.10">
    <property type="entry name" value="Mannose-Binding Protein A, subunit A"/>
    <property type="match status" value="1"/>
</dbReference>
<proteinExistence type="predicted"/>
<protein>
    <submittedName>
        <fullName evidence="11">Uncharacterized protein</fullName>
    </submittedName>
</protein>
<dbReference type="Gene3D" id="2.60.120.260">
    <property type="entry name" value="Galactose-binding domain-like"/>
    <property type="match status" value="1"/>
</dbReference>
<evidence type="ECO:0000256" key="7">
    <source>
        <dbReference type="ARBA" id="ARBA00023237"/>
    </source>
</evidence>
<dbReference type="SUPFAM" id="SSF49265">
    <property type="entry name" value="Fibronectin type III"/>
    <property type="match status" value="3"/>
</dbReference>
<evidence type="ECO:0000256" key="8">
    <source>
        <dbReference type="SAM" id="MobiDB-lite"/>
    </source>
</evidence>
<dbReference type="InterPro" id="IPR050111">
    <property type="entry name" value="C-type_lectin/snaclec_domain"/>
</dbReference>
<feature type="region of interest" description="Disordered" evidence="8">
    <location>
        <begin position="2155"/>
        <end position="2185"/>
    </location>
</feature>
<feature type="region of interest" description="Disordered" evidence="8">
    <location>
        <begin position="1636"/>
        <end position="1658"/>
    </location>
</feature>
<comment type="subcellular location">
    <subcellularLocation>
        <location evidence="1">Cell envelope</location>
    </subcellularLocation>
    <subcellularLocation>
        <location evidence="2">Cell outer membrane</location>
    </subcellularLocation>
    <subcellularLocation>
        <location evidence="3">Secreted</location>
    </subcellularLocation>
</comment>
<dbReference type="SMART" id="SM00710">
    <property type="entry name" value="PbH1"/>
    <property type="match status" value="9"/>
</dbReference>
<feature type="domain" description="Fibronectin type-III" evidence="10">
    <location>
        <begin position="595"/>
        <end position="691"/>
    </location>
</feature>
<dbReference type="InterPro" id="IPR001304">
    <property type="entry name" value="C-type_lectin-like"/>
</dbReference>
<dbReference type="EMBL" id="UINC01004621">
    <property type="protein sequence ID" value="SVA15684.1"/>
    <property type="molecule type" value="Genomic_DNA"/>
</dbReference>
<keyword evidence="5" id="KW-0732">Signal</keyword>
<dbReference type="InterPro" id="IPR016187">
    <property type="entry name" value="CTDL_fold"/>
</dbReference>
<evidence type="ECO:0000259" key="9">
    <source>
        <dbReference type="PROSITE" id="PS50041"/>
    </source>
</evidence>
<dbReference type="InterPro" id="IPR011050">
    <property type="entry name" value="Pectin_lyase_fold/virulence"/>
</dbReference>
<dbReference type="SUPFAM" id="SSF56436">
    <property type="entry name" value="C-type lectin-like"/>
    <property type="match status" value="1"/>
</dbReference>
<dbReference type="Gene3D" id="2.160.20.10">
    <property type="entry name" value="Single-stranded right-handed beta-helix, Pectin lyase-like"/>
    <property type="match status" value="2"/>
</dbReference>
<dbReference type="SMART" id="SM00060">
    <property type="entry name" value="FN3"/>
    <property type="match status" value="5"/>
</dbReference>
<feature type="compositionally biased region" description="Polar residues" evidence="8">
    <location>
        <begin position="1644"/>
        <end position="1653"/>
    </location>
</feature>
<dbReference type="NCBIfam" id="NF038128">
    <property type="entry name" value="choice_anch_J"/>
    <property type="match status" value="1"/>
</dbReference>
<dbReference type="InterPro" id="IPR006626">
    <property type="entry name" value="PbH1"/>
</dbReference>
<dbReference type="GO" id="GO:0009279">
    <property type="term" value="C:cell outer membrane"/>
    <property type="evidence" value="ECO:0007669"/>
    <property type="project" value="UniProtKB-SubCell"/>
</dbReference>
<name>A0A381TIU4_9ZZZZ</name>
<feature type="domain" description="Fibronectin type-III" evidence="10">
    <location>
        <begin position="984"/>
        <end position="1082"/>
    </location>
</feature>
<evidence type="ECO:0000256" key="5">
    <source>
        <dbReference type="ARBA" id="ARBA00022729"/>
    </source>
</evidence>
<dbReference type="InterPro" id="IPR003368">
    <property type="entry name" value="POMP_repeat"/>
</dbReference>
<evidence type="ECO:0000256" key="6">
    <source>
        <dbReference type="ARBA" id="ARBA00023136"/>
    </source>
</evidence>
<dbReference type="InterPro" id="IPR003961">
    <property type="entry name" value="FN3_dom"/>
</dbReference>
<dbReference type="InterPro" id="IPR036116">
    <property type="entry name" value="FN3_sf"/>
</dbReference>
<dbReference type="PROSITE" id="PS50853">
    <property type="entry name" value="FN3"/>
    <property type="match status" value="4"/>
</dbReference>
<dbReference type="CDD" id="cd00063">
    <property type="entry name" value="FN3"/>
    <property type="match status" value="4"/>
</dbReference>
<feature type="non-terminal residue" evidence="11">
    <location>
        <position position="2348"/>
    </location>
</feature>
<dbReference type="InterPro" id="IPR016186">
    <property type="entry name" value="C-type_lectin-like/link_sf"/>
</dbReference>
<dbReference type="InterPro" id="IPR013783">
    <property type="entry name" value="Ig-like_fold"/>
</dbReference>
<keyword evidence="6" id="KW-0472">Membrane</keyword>
<organism evidence="11">
    <name type="scientific">marine metagenome</name>
    <dbReference type="NCBI Taxonomy" id="408172"/>
    <lineage>
        <taxon>unclassified sequences</taxon>
        <taxon>metagenomes</taxon>
        <taxon>ecological metagenomes</taxon>
    </lineage>
</organism>
<dbReference type="PROSITE" id="PS50041">
    <property type="entry name" value="C_TYPE_LECTIN_2"/>
    <property type="match status" value="1"/>
</dbReference>
<dbReference type="SMART" id="SM00034">
    <property type="entry name" value="CLECT"/>
    <property type="match status" value="1"/>
</dbReference>
<dbReference type="Pfam" id="PF00041">
    <property type="entry name" value="fn3"/>
    <property type="match status" value="1"/>
</dbReference>
<dbReference type="Gene3D" id="3.30.1910.20">
    <property type="entry name" value="asparaginyl-tRNA synthetase, N-terminal domain"/>
    <property type="match status" value="1"/>
</dbReference>
<dbReference type="Gene3D" id="2.60.120.200">
    <property type="match status" value="1"/>
</dbReference>
<reference evidence="11" key="1">
    <citation type="submission" date="2018-05" db="EMBL/GenBank/DDBJ databases">
        <authorList>
            <person name="Lanie J.A."/>
            <person name="Ng W.-L."/>
            <person name="Kazmierczak K.M."/>
            <person name="Andrzejewski T.M."/>
            <person name="Davidsen T.M."/>
            <person name="Wayne K.J."/>
            <person name="Tettelin H."/>
            <person name="Glass J.I."/>
            <person name="Rusch D."/>
            <person name="Podicherti R."/>
            <person name="Tsui H.-C.T."/>
            <person name="Winkler M.E."/>
        </authorList>
    </citation>
    <scope>NUCLEOTIDE SEQUENCE</scope>
</reference>
<gene>
    <name evidence="11" type="ORF">METZ01_LOCUS68538</name>
</gene>
<sequence length="2348" mass="250164">YSADTSGSTRDYTLTRDSLVTTGNTNWTQSGGTSATAGEWVVHSLDHFDNIGGHPDDPYAASAPAFAFNYNYLNWYPRTIGDTASVDSFPIGGNYGTGPLVINDIITSNSDYSVTLTETSGGNIVAGGNVYCDFSWIPSTFGLTKNDIIIYHSGSTSPDTLIIWGESGWTFVNFNDQSMPDSWQNIDMDDSSYNETLYYNEGEGWAFFDEFPPRYGGYYALSQFNDGGANDWIITDALVPEIGDSLIFYSSSSSDSLLEDTLHVYVSTGQSAIENFTDEIGEVVSQGWTPIRSVISLDEYAGNTIYLAIVHHGSAGNGDGSYRRVDDILLPLSAPVYSVSWTEPMEDESFDIGETVTIQWNSDFPEFYGSIDLYEYGTYAQTLDSNFYFWGGSQSFTWEIPATVLDDSAYQIVLNTQSYSYWSPIFAVKNATWTIPDNITVIFSEDFSDSTLSPFQAEGNWQIDNNFGYLKPAAVFMWSPQANDYSHSLTLPSIDGLAVADSVILKYDLYFSGYTQETLEEFAVEISTGDSWDTLATYNNNSGDIPWGSHVHLVSDYFPTDSVQIRFRAYGVNSYNLNWWYVDNVVLGGVPDDPPPANPQNLSATAGDQQITLTWTPNSDDDLISYNIYRGSYSPPDSLFAMVTATANQEISYVDYAVTNDELYYYHITAVDQSGNESGNSNEISAEPYDLNIGAIELLSDAEETGTSGSEQGYPLNTWFHDVKHQSLYFSSDLADAGILSGSQITAIRLKISELPGMPNFPPNVQTAHLKDLRIAVAWTDSVILSDFDTTTQIVHGPMDYADTNFQVNSWKEFEFDTPFIWDGVSNLIVEYSHDNDAYNDPGAGGVYMRSVNSERGRRGWTDSDAGDYPFYGIAAGPESKVAAISLVVEDADIVAPSNLMASGSYQKVDVSWTASTSFNIAWYLIYRGTSTEAMVQIDSVASTVTSYSDSSLNNGVTYYYGIKTKVADGGLSALTTPVSATPSLETPETLMASSGVQQVTLTWDNPTGSGVAHTLIYRGLSSNTSLSLEDSTSTANTATKIITGLTNGTTYDFAIRFRGVDNSVGAFSDTISVTPNYIGPDWYVSTSGSDDTGDGSSSAPFATISAAYTAAAAGDTINLQSGTFSGAGNRNIILSKNLVITSVNGPDYTTLDAGGAGSHFHFATPGDTLTHVIGLTLKNSSESSFLISGSSPRITNCVFKDNVSTGNGGAVNINGDAEVFNDFEYAGSFDGSDYYFSNDVVTWQEAKDISNAAGGHLVTISSVDENDFIYSLTNGEISPWIGLTDEEVEDNWTWVTGEEATYTNWAEGEPSDSDGEDYVHMWNFDGTWNDANNETENEFIIEFATPVDKADPVFTNCTFRDNTAKEHGGAIYMGGGSADSQSTPLFVSCTIASNDVISVSDDFLSGYGGGFSSTDNMRPEFVDCQIDSNTVVAGRYSGFGGGGNINAVSGGAVTTFTRCTFRGNTVTPNQDAFGGGLYAEGEIELTNCLISENSSVGGGSDFEGKGGGIYSLLYEDYSSESRVINSTIVDNNASSAGGSSAGGAYFEGNNNVTITMFNNIVWGNTADEYTSIYKVDDVILDADYNDIEDYDYSLGSNSFGYDPLFTAAATGDFSLSDASPLIGAGTSSYGGNSAPANDIISATRPNPGQSNPDMGAYENSLSNSPYPSPVSGATVTAGNQSAVLVWTANSDGDIVSYNIYEGTTSNFTPSISNLVTTVTHPVVTITITGLTNGTTYYYQISAVDEDSYEGSYSSVISVVPGYTGPAWYVSSSGNNATGDGSSSAPFATIQYAISRAADNDTISLKPGTFSGYGNYDINPEKDLVIMGIGGADSVTIDVDASFENRHYGFHLDEYNYASLKLKGMTIVNAISSDSYGGAIKINSAGSVEIEDCVIGPGNRAGTGAGIYIYGTDVDISGTTIKGNSAPMATGNFSDNDVYGVGLYIDNSDANTVNITNCIIRGNSGTAAGDQNDMYGGGFYVSGSGTTNFINTIIFNNELSRSGTEDFVSRGGGGAIENGAQVYFVHTNILNNNAENTSSIGDGRGGALWLNSNNGTSLYFLNSIIWGNTASTTESSEQMFASESYPTIVMNHTNAQVSTAGSNNLNVDPEFTDATNNNFNLSLRSVLLGAGAAADQSVYPGDSLIASTDILGNARPGTGGGNPDIGTLESTLSSSPVPGSPSGLTATASDGSVTLAWTASSESDVSKYGIYYSTSTGPTVLQQEVSNAITLTITGLSNNSTYYFRITAIDDSTYESGYSDEVTATPQFAGETVFVDGSHTGSSDGSSTLPFVTIQDAVSATTTDDGKRILVMAGTYTNTGSNGAVIDLQGKNVILESVSGADSTFIDG</sequence>
<dbReference type="InterPro" id="IPR012334">
    <property type="entry name" value="Pectin_lyas_fold"/>
</dbReference>
<evidence type="ECO:0000256" key="2">
    <source>
        <dbReference type="ARBA" id="ARBA00004442"/>
    </source>
</evidence>
<dbReference type="SUPFAM" id="SSF51126">
    <property type="entry name" value="Pectin lyase-like"/>
    <property type="match status" value="4"/>
</dbReference>
<dbReference type="Pfam" id="PF00059">
    <property type="entry name" value="Lectin_C"/>
    <property type="match status" value="1"/>
</dbReference>
<keyword evidence="7" id="KW-0998">Cell outer membrane</keyword>